<feature type="region of interest" description="Disordered" evidence="2">
    <location>
        <begin position="191"/>
        <end position="238"/>
    </location>
</feature>
<reference evidence="4" key="1">
    <citation type="submission" date="2015-02" db="EMBL/GenBank/DDBJ databases">
        <title>A transcriptome of Wollemia nobilis - a relic of Gondwana.</title>
        <authorList>
            <person name="Chia J.Y."/>
            <person name="Leong Y.S."/>
            <person name="Abdul Karim S."/>
            <person name="Wan Azmi N."/>
            <person name="Hercus R."/>
            <person name="Croft L."/>
        </authorList>
    </citation>
    <scope>NUCLEOTIDE SEQUENCE</scope>
    <source>
        <strain evidence="4">MaeBrown</strain>
        <tissue evidence="4">Leaf</tissue>
    </source>
</reference>
<evidence type="ECO:0000256" key="1">
    <source>
        <dbReference type="ARBA" id="ARBA00022884"/>
    </source>
</evidence>
<proteinExistence type="predicted"/>
<dbReference type="InterPro" id="IPR032710">
    <property type="entry name" value="NTF2-like_dom_sf"/>
</dbReference>
<dbReference type="InterPro" id="IPR018222">
    <property type="entry name" value="Nuclear_transport_factor_2_euk"/>
</dbReference>
<dbReference type="EMBL" id="GCHU01011047">
    <property type="protein sequence ID" value="JAG87846.1"/>
    <property type="molecule type" value="Transcribed_RNA"/>
</dbReference>
<dbReference type="EMBL" id="GCHU01011046">
    <property type="protein sequence ID" value="JAG87847.1"/>
    <property type="molecule type" value="Transcribed_RNA"/>
</dbReference>
<dbReference type="GO" id="GO:1990904">
    <property type="term" value="C:ribonucleoprotein complex"/>
    <property type="evidence" value="ECO:0007669"/>
    <property type="project" value="TreeGrafter"/>
</dbReference>
<dbReference type="SUPFAM" id="SSF54427">
    <property type="entry name" value="NTF2-like"/>
    <property type="match status" value="1"/>
</dbReference>
<dbReference type="GO" id="GO:0003729">
    <property type="term" value="F:mRNA binding"/>
    <property type="evidence" value="ECO:0007669"/>
    <property type="project" value="TreeGrafter"/>
</dbReference>
<protein>
    <submittedName>
        <fullName evidence="5">TSA: Wollemia nobilis Ref_Wollemi_Transcript_11109_2259 transcribed RNA sequence</fullName>
    </submittedName>
    <submittedName>
        <fullName evidence="4">TSA: Wollemia nobilis Ref_Wollemi_Transcript_11110_2528 transcribed RNA sequence</fullName>
    </submittedName>
</protein>
<name>A0A0C9RMC7_9CONI</name>
<evidence type="ECO:0000259" key="3">
    <source>
        <dbReference type="PROSITE" id="PS50177"/>
    </source>
</evidence>
<evidence type="ECO:0000256" key="2">
    <source>
        <dbReference type="SAM" id="MobiDB-lite"/>
    </source>
</evidence>
<dbReference type="InterPro" id="IPR039539">
    <property type="entry name" value="Ras_GTPase_bind_prot"/>
</dbReference>
<dbReference type="GO" id="GO:0005829">
    <property type="term" value="C:cytosol"/>
    <property type="evidence" value="ECO:0007669"/>
    <property type="project" value="TreeGrafter"/>
</dbReference>
<feature type="compositionally biased region" description="Pro residues" evidence="2">
    <location>
        <begin position="281"/>
        <end position="298"/>
    </location>
</feature>
<dbReference type="InterPro" id="IPR002075">
    <property type="entry name" value="NTF2_dom"/>
</dbReference>
<dbReference type="PANTHER" id="PTHR10693:SF20">
    <property type="entry name" value="AT27578P"/>
    <property type="match status" value="1"/>
</dbReference>
<feature type="domain" description="NTF2" evidence="3">
    <location>
        <begin position="16"/>
        <end position="132"/>
    </location>
</feature>
<dbReference type="PROSITE" id="PS50177">
    <property type="entry name" value="NTF2_DOMAIN"/>
    <property type="match status" value="1"/>
</dbReference>
<dbReference type="Gene3D" id="3.10.450.50">
    <property type="match status" value="1"/>
</dbReference>
<accession>A0A0C9RMC7</accession>
<dbReference type="FunFam" id="3.10.450.50:FF:000003">
    <property type="entry name" value="Nuclear transport factor 2 family protein"/>
    <property type="match status" value="1"/>
</dbReference>
<dbReference type="CDD" id="cd00780">
    <property type="entry name" value="NTF2"/>
    <property type="match status" value="1"/>
</dbReference>
<dbReference type="PANTHER" id="PTHR10693">
    <property type="entry name" value="RAS GTPASE-ACTIVATING PROTEIN-BINDING PROTEIN"/>
    <property type="match status" value="1"/>
</dbReference>
<dbReference type="Pfam" id="PF02136">
    <property type="entry name" value="NTF2"/>
    <property type="match status" value="1"/>
</dbReference>
<organism evidence="4">
    <name type="scientific">Wollemia nobilis</name>
    <dbReference type="NCBI Taxonomy" id="56998"/>
    <lineage>
        <taxon>Eukaryota</taxon>
        <taxon>Viridiplantae</taxon>
        <taxon>Streptophyta</taxon>
        <taxon>Embryophyta</taxon>
        <taxon>Tracheophyta</taxon>
        <taxon>Spermatophyta</taxon>
        <taxon>Pinopsida</taxon>
        <taxon>Pinidae</taxon>
        <taxon>Conifers II</taxon>
        <taxon>Araucariales</taxon>
        <taxon>Araucariaceae</taxon>
        <taxon>Wollemia</taxon>
    </lineage>
</organism>
<feature type="compositionally biased region" description="Acidic residues" evidence="2">
    <location>
        <begin position="197"/>
        <end position="208"/>
    </location>
</feature>
<evidence type="ECO:0000313" key="5">
    <source>
        <dbReference type="EMBL" id="JAG87847.1"/>
    </source>
</evidence>
<feature type="region of interest" description="Disordered" evidence="2">
    <location>
        <begin position="276"/>
        <end position="298"/>
    </location>
</feature>
<evidence type="ECO:0000313" key="4">
    <source>
        <dbReference type="EMBL" id="JAG87846.1"/>
    </source>
</evidence>
<sequence>MASQQVPAVTPPAAVIGNVFVQQYYNVLHQSPALVHRFYNDSSKLGRPESNGEMSCITTLDAINEKILSLDYGEYKAEIKTVDSQESYNQGVTVLVTGALLGRDDVKRNFTQSFFLAPQDKGYFVLNDVFRFLDEPQQEETRTILVNGVADPVSQDCQSVAVVAEPTPTVVAEPAPTVVAEPAPAQELQAVEQSPQLEEETHVEEDDVSPSKNVEEGSAAEEEASPTQATEAPALPSGEKKSYASIVKVMKNSAAVQAPTVVRTAPINVERQAIVPTQTSSPPPPPPPNFPLSSPPKWSPPAPLSAFGTLFESDITSPSLPTLTLDRLESTPAISGEAITTLGFSADLESKFIWHLALCLRTLLLQWCLPLLDEIT</sequence>
<dbReference type="AlphaFoldDB" id="A0A0C9RMC7"/>
<keyword evidence="1" id="KW-0694">RNA-binding</keyword>